<dbReference type="AlphaFoldDB" id="A0AA39KVS0"/>
<proteinExistence type="predicted"/>
<reference evidence="1" key="1">
    <citation type="journal article" date="2023" name="bioRxiv">
        <title>Scaffold-level genome assemblies of two parasitoid biocontrol wasps reveal the parthenogenesis mechanism and an associated novel virus.</title>
        <authorList>
            <person name="Inwood S."/>
            <person name="Skelly J."/>
            <person name="Guhlin J."/>
            <person name="Harrop T."/>
            <person name="Goldson S."/>
            <person name="Dearden P."/>
        </authorList>
    </citation>
    <scope>NUCLEOTIDE SEQUENCE</scope>
    <source>
        <strain evidence="1">Lincoln</strain>
        <tissue evidence="1">Whole body</tissue>
    </source>
</reference>
<evidence type="ECO:0000313" key="1">
    <source>
        <dbReference type="EMBL" id="KAK0175763.1"/>
    </source>
</evidence>
<organism evidence="1 2">
    <name type="scientific">Microctonus hyperodae</name>
    <name type="common">Parasitoid wasp</name>
    <dbReference type="NCBI Taxonomy" id="165561"/>
    <lineage>
        <taxon>Eukaryota</taxon>
        <taxon>Metazoa</taxon>
        <taxon>Ecdysozoa</taxon>
        <taxon>Arthropoda</taxon>
        <taxon>Hexapoda</taxon>
        <taxon>Insecta</taxon>
        <taxon>Pterygota</taxon>
        <taxon>Neoptera</taxon>
        <taxon>Endopterygota</taxon>
        <taxon>Hymenoptera</taxon>
        <taxon>Apocrita</taxon>
        <taxon>Ichneumonoidea</taxon>
        <taxon>Braconidae</taxon>
        <taxon>Euphorinae</taxon>
        <taxon>Microctonus</taxon>
    </lineage>
</organism>
<gene>
    <name evidence="1" type="ORF">PV327_009489</name>
</gene>
<dbReference type="EMBL" id="JAQQBR010000005">
    <property type="protein sequence ID" value="KAK0175763.1"/>
    <property type="molecule type" value="Genomic_DNA"/>
</dbReference>
<keyword evidence="2" id="KW-1185">Reference proteome</keyword>
<sequence length="73" mass="8636">MPVYNVNGLRFVTEGHGIYLKNNIKETIKFTENIIYRNIFMNDGEIFSCWSFRISVEYKEKNKSWDDSSECGD</sequence>
<evidence type="ECO:0000313" key="2">
    <source>
        <dbReference type="Proteomes" id="UP001168972"/>
    </source>
</evidence>
<dbReference type="Proteomes" id="UP001168972">
    <property type="component" value="Unassembled WGS sequence"/>
</dbReference>
<reference evidence="1" key="2">
    <citation type="submission" date="2023-03" db="EMBL/GenBank/DDBJ databases">
        <authorList>
            <person name="Inwood S.N."/>
            <person name="Skelly J.G."/>
            <person name="Guhlin J."/>
            <person name="Harrop T.W.R."/>
            <person name="Goldson S.G."/>
            <person name="Dearden P.K."/>
        </authorList>
    </citation>
    <scope>NUCLEOTIDE SEQUENCE</scope>
    <source>
        <strain evidence="1">Lincoln</strain>
        <tissue evidence="1">Whole body</tissue>
    </source>
</reference>
<comment type="caution">
    <text evidence="1">The sequence shown here is derived from an EMBL/GenBank/DDBJ whole genome shotgun (WGS) entry which is preliminary data.</text>
</comment>
<protein>
    <submittedName>
        <fullName evidence="1">Uncharacterized protein</fullName>
    </submittedName>
</protein>
<name>A0AA39KVS0_MICHY</name>
<accession>A0AA39KVS0</accession>